<dbReference type="InterPro" id="IPR050130">
    <property type="entry name" value="ClpA_ClpB"/>
</dbReference>
<dbReference type="GO" id="GO:0005737">
    <property type="term" value="C:cytoplasm"/>
    <property type="evidence" value="ECO:0007669"/>
    <property type="project" value="TreeGrafter"/>
</dbReference>
<reference evidence="4 5" key="1">
    <citation type="submission" date="2019-01" db="EMBL/GenBank/DDBJ databases">
        <title>Draft genome assembly of Photorhabdus luminescens subsp. sonorensis Caborca.</title>
        <authorList>
            <person name="Duong D.A."/>
            <person name="Espinosa-Artiles P."/>
            <person name="Orozco R.A."/>
            <person name="Molnar I."/>
            <person name="Stock P."/>
        </authorList>
    </citation>
    <scope>NUCLEOTIDE SEQUENCE [LARGE SCALE GENOMIC DNA]</scope>
    <source>
        <strain evidence="4 5">Caborca</strain>
    </source>
</reference>
<feature type="domain" description="Clp ATPase C-terminal" evidence="3">
    <location>
        <begin position="211"/>
        <end position="303"/>
    </location>
</feature>
<sequence length="306" mass="35163">MQIGNHSQQFWAIKVYTALNINLVGHLSRQPRNKDGLLCLLRYHFGLPVTLNENQFHWLKNIEKDPALTRRFQVLQVAQPDEALALQMVRSLSRQLERHHGVLLLDEVLEAAVSLSHRYIPARQLPDKAIVLLDTACARVAVSQHSQPTVLEDYRCQLDALQVEQEVISACIRQDGLLDVEMLTHQLRQPLLRTFPAALLGRLTIIPFLSLSDEMLEKIVQLQLARVTQRLWENYGIEAQFDRQVTQQIVACCMEQESGARRVDSIITNILLPQMSRKLLTATMENQRYSQLKVAWENAAFECYFC</sequence>
<comment type="caution">
    <text evidence="4">The sequence shown here is derived from an EMBL/GenBank/DDBJ whole genome shotgun (WGS) entry which is preliminary data.</text>
</comment>
<protein>
    <recommendedName>
        <fullName evidence="3">Clp ATPase C-terminal domain-containing protein</fullName>
    </recommendedName>
</protein>
<accession>A0A5C4RM18</accession>
<dbReference type="GO" id="GO:0034605">
    <property type="term" value="P:cellular response to heat"/>
    <property type="evidence" value="ECO:0007669"/>
    <property type="project" value="TreeGrafter"/>
</dbReference>
<evidence type="ECO:0000259" key="3">
    <source>
        <dbReference type="SMART" id="SM01086"/>
    </source>
</evidence>
<dbReference type="GO" id="GO:0016887">
    <property type="term" value="F:ATP hydrolysis activity"/>
    <property type="evidence" value="ECO:0007669"/>
    <property type="project" value="TreeGrafter"/>
</dbReference>
<dbReference type="InterPro" id="IPR027417">
    <property type="entry name" value="P-loop_NTPase"/>
</dbReference>
<dbReference type="Gene3D" id="1.10.8.60">
    <property type="match status" value="1"/>
</dbReference>
<dbReference type="PANTHER" id="PTHR11638:SF184">
    <property type="entry name" value="ATPASE WITH CHAPERONE ACTIVITY"/>
    <property type="match status" value="1"/>
</dbReference>
<dbReference type="Pfam" id="PF10431">
    <property type="entry name" value="ClpB_D2-small"/>
    <property type="match status" value="1"/>
</dbReference>
<dbReference type="AlphaFoldDB" id="A0A5C4RM18"/>
<dbReference type="Gene3D" id="3.40.50.300">
    <property type="entry name" value="P-loop containing nucleotide triphosphate hydrolases"/>
    <property type="match status" value="1"/>
</dbReference>
<gene>
    <name evidence="4" type="ORF">EP164_03225</name>
</gene>
<organism evidence="4 5">
    <name type="scientific">Photorhabdus luminescens subsp. sonorensis</name>
    <dbReference type="NCBI Taxonomy" id="1173677"/>
    <lineage>
        <taxon>Bacteria</taxon>
        <taxon>Pseudomonadati</taxon>
        <taxon>Pseudomonadota</taxon>
        <taxon>Gammaproteobacteria</taxon>
        <taxon>Enterobacterales</taxon>
        <taxon>Morganellaceae</taxon>
        <taxon>Photorhabdus</taxon>
    </lineage>
</organism>
<evidence type="ECO:0000256" key="2">
    <source>
        <dbReference type="ARBA" id="ARBA00022840"/>
    </source>
</evidence>
<dbReference type="SMART" id="SM01086">
    <property type="entry name" value="ClpB_D2-small"/>
    <property type="match status" value="1"/>
</dbReference>
<evidence type="ECO:0000313" key="5">
    <source>
        <dbReference type="Proteomes" id="UP000307592"/>
    </source>
</evidence>
<dbReference type="InterPro" id="IPR019489">
    <property type="entry name" value="Clp_ATPase_C"/>
</dbReference>
<dbReference type="SUPFAM" id="SSF52540">
    <property type="entry name" value="P-loop containing nucleoside triphosphate hydrolases"/>
    <property type="match status" value="2"/>
</dbReference>
<dbReference type="InterPro" id="IPR041546">
    <property type="entry name" value="ClpA/ClpB_AAA_lid"/>
</dbReference>
<evidence type="ECO:0000256" key="1">
    <source>
        <dbReference type="ARBA" id="ARBA00022741"/>
    </source>
</evidence>
<keyword evidence="2" id="KW-0067">ATP-binding</keyword>
<dbReference type="PANTHER" id="PTHR11638">
    <property type="entry name" value="ATP-DEPENDENT CLP PROTEASE"/>
    <property type="match status" value="1"/>
</dbReference>
<proteinExistence type="predicted"/>
<evidence type="ECO:0000313" key="4">
    <source>
        <dbReference type="EMBL" id="TNH44835.1"/>
    </source>
</evidence>
<dbReference type="Pfam" id="PF17871">
    <property type="entry name" value="AAA_lid_9"/>
    <property type="match status" value="1"/>
</dbReference>
<keyword evidence="1" id="KW-0547">Nucleotide-binding</keyword>
<dbReference type="EMBL" id="SBIJ01000003">
    <property type="protein sequence ID" value="TNH44835.1"/>
    <property type="molecule type" value="Genomic_DNA"/>
</dbReference>
<dbReference type="GO" id="GO:0005524">
    <property type="term" value="F:ATP binding"/>
    <property type="evidence" value="ECO:0007669"/>
    <property type="project" value="UniProtKB-KW"/>
</dbReference>
<name>A0A5C4RM18_PHOLU</name>
<dbReference type="Proteomes" id="UP000307592">
    <property type="component" value="Unassembled WGS sequence"/>
</dbReference>